<dbReference type="PANTHER" id="PTHR43820:SF4">
    <property type="entry name" value="HIGH-AFFINITY BRANCHED-CHAIN AMINO ACID TRANSPORT ATP-BINDING PROTEIN LIVF"/>
    <property type="match status" value="1"/>
</dbReference>
<evidence type="ECO:0000313" key="15">
    <source>
        <dbReference type="Proteomes" id="UP001589750"/>
    </source>
</evidence>
<keyword evidence="3" id="KW-0813">Transport</keyword>
<feature type="transmembrane region" description="Helical" evidence="12">
    <location>
        <begin position="250"/>
        <end position="273"/>
    </location>
</feature>
<dbReference type="CDD" id="cd06581">
    <property type="entry name" value="TM_PBP1_LivM_like"/>
    <property type="match status" value="1"/>
</dbReference>
<feature type="transmembrane region" description="Helical" evidence="12">
    <location>
        <begin position="279"/>
        <end position="312"/>
    </location>
</feature>
<protein>
    <submittedName>
        <fullName evidence="14">ATP-binding cassette domain-containing protein</fullName>
    </submittedName>
</protein>
<evidence type="ECO:0000256" key="2">
    <source>
        <dbReference type="ARBA" id="ARBA00005417"/>
    </source>
</evidence>
<evidence type="ECO:0000256" key="5">
    <source>
        <dbReference type="ARBA" id="ARBA00022692"/>
    </source>
</evidence>
<dbReference type="RefSeq" id="WP_140009041.1">
    <property type="nucleotide sequence ID" value="NZ_JBHMDG010000030.1"/>
</dbReference>
<dbReference type="Proteomes" id="UP001589750">
    <property type="component" value="Unassembled WGS sequence"/>
</dbReference>
<evidence type="ECO:0000256" key="11">
    <source>
        <dbReference type="SAM" id="MobiDB-lite"/>
    </source>
</evidence>
<dbReference type="PROSITE" id="PS50893">
    <property type="entry name" value="ABC_TRANSPORTER_2"/>
    <property type="match status" value="2"/>
</dbReference>
<feature type="domain" description="ABC transporter" evidence="13">
    <location>
        <begin position="398"/>
        <end position="630"/>
    </location>
</feature>
<dbReference type="SUPFAM" id="SSF52540">
    <property type="entry name" value="P-loop containing nucleoside triphosphate hydrolases"/>
    <property type="match status" value="2"/>
</dbReference>
<evidence type="ECO:0000259" key="13">
    <source>
        <dbReference type="PROSITE" id="PS50893"/>
    </source>
</evidence>
<keyword evidence="6" id="KW-0547">Nucleotide-binding</keyword>
<dbReference type="InterPro" id="IPR052156">
    <property type="entry name" value="BCAA_Transport_ATP-bd_LivF"/>
</dbReference>
<dbReference type="InterPro" id="IPR027417">
    <property type="entry name" value="P-loop_NTPase"/>
</dbReference>
<keyword evidence="10 12" id="KW-0472">Membrane</keyword>
<evidence type="ECO:0000256" key="3">
    <source>
        <dbReference type="ARBA" id="ARBA00022448"/>
    </source>
</evidence>
<evidence type="ECO:0000313" key="14">
    <source>
        <dbReference type="EMBL" id="MFB9315270.1"/>
    </source>
</evidence>
<dbReference type="PROSITE" id="PS00211">
    <property type="entry name" value="ABC_TRANSPORTER_1"/>
    <property type="match status" value="1"/>
</dbReference>
<accession>A0ABV5KHD1</accession>
<feature type="transmembrane region" description="Helical" evidence="12">
    <location>
        <begin position="122"/>
        <end position="144"/>
    </location>
</feature>
<feature type="transmembrane region" description="Helical" evidence="12">
    <location>
        <begin position="98"/>
        <end position="116"/>
    </location>
</feature>
<keyword evidence="4" id="KW-1003">Cell membrane</keyword>
<evidence type="ECO:0000256" key="4">
    <source>
        <dbReference type="ARBA" id="ARBA00022475"/>
    </source>
</evidence>
<evidence type="ECO:0000256" key="8">
    <source>
        <dbReference type="ARBA" id="ARBA00022970"/>
    </source>
</evidence>
<evidence type="ECO:0000256" key="7">
    <source>
        <dbReference type="ARBA" id="ARBA00022840"/>
    </source>
</evidence>
<keyword evidence="8" id="KW-0029">Amino-acid transport</keyword>
<comment type="similarity">
    <text evidence="2">Belongs to the ABC transporter superfamily.</text>
</comment>
<dbReference type="GO" id="GO:0005524">
    <property type="term" value="F:ATP binding"/>
    <property type="evidence" value="ECO:0007669"/>
    <property type="project" value="UniProtKB-KW"/>
</dbReference>
<dbReference type="InterPro" id="IPR017871">
    <property type="entry name" value="ABC_transporter-like_CS"/>
</dbReference>
<dbReference type="InterPro" id="IPR001851">
    <property type="entry name" value="ABC_transp_permease"/>
</dbReference>
<dbReference type="PANTHER" id="PTHR43820">
    <property type="entry name" value="HIGH-AFFINITY BRANCHED-CHAIN AMINO ACID TRANSPORT ATP-BINDING PROTEIN LIVF"/>
    <property type="match status" value="1"/>
</dbReference>
<dbReference type="InterPro" id="IPR003439">
    <property type="entry name" value="ABC_transporter-like_ATP-bd"/>
</dbReference>
<dbReference type="EMBL" id="JBHMDG010000030">
    <property type="protein sequence ID" value="MFB9315270.1"/>
    <property type="molecule type" value="Genomic_DNA"/>
</dbReference>
<evidence type="ECO:0000256" key="9">
    <source>
        <dbReference type="ARBA" id="ARBA00022989"/>
    </source>
</evidence>
<evidence type="ECO:0000256" key="10">
    <source>
        <dbReference type="ARBA" id="ARBA00023136"/>
    </source>
</evidence>
<comment type="subcellular location">
    <subcellularLocation>
        <location evidence="1">Cell membrane</location>
        <topology evidence="1">Multi-pass membrane protein</topology>
    </subcellularLocation>
</comment>
<dbReference type="SMART" id="SM00382">
    <property type="entry name" value="AAA"/>
    <property type="match status" value="2"/>
</dbReference>
<feature type="region of interest" description="Disordered" evidence="11">
    <location>
        <begin position="1"/>
        <end position="32"/>
    </location>
</feature>
<keyword evidence="9 12" id="KW-1133">Transmembrane helix</keyword>
<feature type="transmembrane region" description="Helical" evidence="12">
    <location>
        <begin position="43"/>
        <end position="64"/>
    </location>
</feature>
<keyword evidence="5 12" id="KW-0812">Transmembrane</keyword>
<evidence type="ECO:0000256" key="6">
    <source>
        <dbReference type="ARBA" id="ARBA00022741"/>
    </source>
</evidence>
<feature type="transmembrane region" description="Helical" evidence="12">
    <location>
        <begin position="324"/>
        <end position="343"/>
    </location>
</feature>
<feature type="transmembrane region" description="Helical" evidence="12">
    <location>
        <begin position="151"/>
        <end position="172"/>
    </location>
</feature>
<dbReference type="InterPro" id="IPR003593">
    <property type="entry name" value="AAA+_ATPase"/>
</dbReference>
<keyword evidence="7 14" id="KW-0067">ATP-binding</keyword>
<feature type="transmembrane region" description="Helical" evidence="12">
    <location>
        <begin position="201"/>
        <end position="219"/>
    </location>
</feature>
<comment type="caution">
    <text evidence="14">The sequence shown here is derived from an EMBL/GenBank/DDBJ whole genome shotgun (WGS) entry which is preliminary data.</text>
</comment>
<proteinExistence type="inferred from homology"/>
<evidence type="ECO:0000256" key="1">
    <source>
        <dbReference type="ARBA" id="ARBA00004651"/>
    </source>
</evidence>
<feature type="compositionally biased region" description="Low complexity" evidence="11">
    <location>
        <begin position="1"/>
        <end position="13"/>
    </location>
</feature>
<keyword evidence="15" id="KW-1185">Reference proteome</keyword>
<name>A0ABV5KHD1_9ACTN</name>
<dbReference type="InterPro" id="IPR043428">
    <property type="entry name" value="LivM-like"/>
</dbReference>
<dbReference type="Gene3D" id="3.40.50.300">
    <property type="entry name" value="P-loop containing nucleotide triphosphate hydrolases"/>
    <property type="match status" value="2"/>
</dbReference>
<organism evidence="14 15">
    <name type="scientific">Nocardioides plantarum</name>
    <dbReference type="NCBI Taxonomy" id="29299"/>
    <lineage>
        <taxon>Bacteria</taxon>
        <taxon>Bacillati</taxon>
        <taxon>Actinomycetota</taxon>
        <taxon>Actinomycetes</taxon>
        <taxon>Propionibacteriales</taxon>
        <taxon>Nocardioidaceae</taxon>
        <taxon>Nocardioides</taxon>
    </lineage>
</organism>
<dbReference type="Pfam" id="PF12399">
    <property type="entry name" value="BCA_ABC_TP_C"/>
    <property type="match status" value="1"/>
</dbReference>
<dbReference type="Pfam" id="PF02653">
    <property type="entry name" value="BPD_transp_2"/>
    <property type="match status" value="1"/>
</dbReference>
<sequence>MSSASTSTSTSTSDLTPIGSAPPPGSSRRPAGRRALDPRWVRAWLLARVVAGPLAAIVVIVMMQSGAIPLYYTFTVALAAVYGILVLSLSLLAHWGGVWSIGHPALLAVGAYSAAWGSGHGWSLEVTALFAMVVCAAFGAFLGFAGSRFSVLYIALLTLAFALVALEVINVWKEVTNGDQGVPIFQFSSTFGEVFAADETALSIVVAVFGVTLAVAELVRRTAVRMRFVASKTHPLAARTVGIAPEMQSALVFAGSAAAAGLGGVMLGLVSGFASPESFSLVLAVNLIAATVLGGTGSLIGAVVGGAFLAWAPSIADGVGVDQPYLVGALLILVLIFLPEGVVPTIASRLDRLTGWTERLRQAALAGQDLSAELVETEVAARDDRVGATEAGERARLLEVRGLGVRYGGLQAVEDVDLELHPGEVLAIIGPNGAGKTTFVNALSGLTGGGKIVGSMTYDGSLELRGRRATRRRRMGLARTFQHAELFDELTVIENVLVVNRRIGRSDRAHAYRLLSSVGLAEVAHRLPSELPFGLQKRVDLARAIAESPRMIVLDEPFGGLDADEREVLAGHIRRLRARGTSVIIIDHVLEDLFAVADRVVAFDFGRLVAEGTPETVLQDPVVRKSYLGEIDGRSTAPAPGSSGELVVRLAGVAHHYGGVRALEGVDVDLHAGAVLGIVGANGAGKSTLGRILHGSLRPSDGTRTEPGKPSISLVPEGRALFKTLSVRENLEVAAYAAGVRGSELRRRLTETTALLPERVRTRMEISAGSLSGGEQQLVAIARALIAEPEVLILDEPALGLSPVMVQEVYGQIEALAARGITTVLLDQSLNRALQSCSEVLVLRQGAVVARGSAAEPGFEARAEEAYFGDETPVETTHEESP</sequence>
<reference evidence="14 15" key="1">
    <citation type="submission" date="2024-09" db="EMBL/GenBank/DDBJ databases">
        <authorList>
            <person name="Sun Q."/>
            <person name="Mori K."/>
        </authorList>
    </citation>
    <scope>NUCLEOTIDE SEQUENCE [LARGE SCALE GENOMIC DNA]</scope>
    <source>
        <strain evidence="14 15">JCM 9626</strain>
    </source>
</reference>
<evidence type="ECO:0000256" key="12">
    <source>
        <dbReference type="SAM" id="Phobius"/>
    </source>
</evidence>
<dbReference type="InterPro" id="IPR032823">
    <property type="entry name" value="BCA_ABC_TP_C"/>
</dbReference>
<gene>
    <name evidence="14" type="ORF">ACFFRI_19640</name>
</gene>
<feature type="domain" description="ABC transporter" evidence="13">
    <location>
        <begin position="648"/>
        <end position="870"/>
    </location>
</feature>
<feature type="transmembrane region" description="Helical" evidence="12">
    <location>
        <begin position="70"/>
        <end position="91"/>
    </location>
</feature>
<dbReference type="Pfam" id="PF00005">
    <property type="entry name" value="ABC_tran"/>
    <property type="match status" value="2"/>
</dbReference>